<feature type="domain" description="PurM-like N-terminal" evidence="2">
    <location>
        <begin position="42"/>
        <end position="162"/>
    </location>
</feature>
<accession>A0A5R9AFW7</accession>
<feature type="binding site" evidence="1">
    <location>
        <position position="328"/>
    </location>
    <ligand>
        <name>substrate</name>
    </ligand>
</feature>
<comment type="caution">
    <text evidence="3">The sequence shown here is derived from an EMBL/GenBank/DDBJ whole genome shotgun (WGS) entry which is preliminary data.</text>
</comment>
<dbReference type="Pfam" id="PF00586">
    <property type="entry name" value="AIRS"/>
    <property type="match status" value="1"/>
</dbReference>
<evidence type="ECO:0000256" key="1">
    <source>
        <dbReference type="HAMAP-Rule" id="MF_02128"/>
    </source>
</evidence>
<dbReference type="EMBL" id="VAWA01000004">
    <property type="protein sequence ID" value="TLP77468.1"/>
    <property type="molecule type" value="Genomic_DNA"/>
</dbReference>
<dbReference type="UniPathway" id="UPA00060">
    <property type="reaction ID" value="UER00142"/>
</dbReference>
<organism evidence="3 4">
    <name type="scientific">Nesterenkonia sphaerica</name>
    <dbReference type="NCBI Taxonomy" id="1804988"/>
    <lineage>
        <taxon>Bacteria</taxon>
        <taxon>Bacillati</taxon>
        <taxon>Actinomycetota</taxon>
        <taxon>Actinomycetes</taxon>
        <taxon>Micrococcales</taxon>
        <taxon>Micrococcaceae</taxon>
        <taxon>Nesterenkonia</taxon>
    </lineage>
</organism>
<protein>
    <recommendedName>
        <fullName evidence="1">Thiamine-monophosphate kinase</fullName>
        <shortName evidence="1">TMP kinase</shortName>
        <shortName evidence="1">Thiamine-phosphate kinase</shortName>
        <ecNumber evidence="1">2.7.4.16</ecNumber>
    </recommendedName>
</protein>
<keyword evidence="1" id="KW-0784">Thiamine biosynthesis</keyword>
<feature type="binding site" evidence="1">
    <location>
        <position position="96"/>
    </location>
    <ligand>
        <name>Mg(2+)</name>
        <dbReference type="ChEBI" id="CHEBI:18420"/>
        <label>3</label>
    </ligand>
</feature>
<dbReference type="NCBIfam" id="TIGR01379">
    <property type="entry name" value="thiL"/>
    <property type="match status" value="1"/>
</dbReference>
<feature type="binding site" evidence="1">
    <location>
        <position position="60"/>
    </location>
    <ligand>
        <name>Mg(2+)</name>
        <dbReference type="ChEBI" id="CHEBI:18420"/>
        <label>1</label>
    </ligand>
</feature>
<dbReference type="InterPro" id="IPR016188">
    <property type="entry name" value="PurM-like_N"/>
</dbReference>
<feature type="binding site" evidence="1">
    <location>
        <position position="44"/>
    </location>
    <ligand>
        <name>Mg(2+)</name>
        <dbReference type="ChEBI" id="CHEBI:18420"/>
        <label>3</label>
    </ligand>
</feature>
<dbReference type="GO" id="GO:0009228">
    <property type="term" value="P:thiamine biosynthetic process"/>
    <property type="evidence" value="ECO:0007669"/>
    <property type="project" value="UniProtKB-KW"/>
</dbReference>
<feature type="binding site" evidence="1">
    <location>
        <position position="67"/>
    </location>
    <ligand>
        <name>substrate</name>
    </ligand>
</feature>
<keyword evidence="1" id="KW-0479">Metal-binding</keyword>
<feature type="binding site" evidence="1">
    <location>
        <position position="270"/>
    </location>
    <ligand>
        <name>Mg(2+)</name>
        <dbReference type="ChEBI" id="CHEBI:18420"/>
        <label>3</label>
    </ligand>
</feature>
<dbReference type="PANTHER" id="PTHR30270">
    <property type="entry name" value="THIAMINE-MONOPHOSPHATE KINASE"/>
    <property type="match status" value="1"/>
</dbReference>
<dbReference type="GO" id="GO:0000287">
    <property type="term" value="F:magnesium ion binding"/>
    <property type="evidence" value="ECO:0007669"/>
    <property type="project" value="UniProtKB-UniRule"/>
</dbReference>
<comment type="similarity">
    <text evidence="1">Belongs to the thiamine-monophosphate kinase family.</text>
</comment>
<feature type="binding site" evidence="1">
    <location>
        <position position="44"/>
    </location>
    <ligand>
        <name>Mg(2+)</name>
        <dbReference type="ChEBI" id="CHEBI:18420"/>
        <label>4</label>
    </ligand>
</feature>
<dbReference type="EC" id="2.7.4.16" evidence="1"/>
<keyword evidence="1 3" id="KW-0808">Transferase</keyword>
<dbReference type="CDD" id="cd02194">
    <property type="entry name" value="ThiL"/>
    <property type="match status" value="1"/>
</dbReference>
<dbReference type="InterPro" id="IPR006283">
    <property type="entry name" value="ThiL-like"/>
</dbReference>
<dbReference type="GO" id="GO:0009229">
    <property type="term" value="P:thiamine diphosphate biosynthetic process"/>
    <property type="evidence" value="ECO:0007669"/>
    <property type="project" value="UniProtKB-UniRule"/>
</dbReference>
<feature type="binding site" evidence="1">
    <location>
        <position position="273"/>
    </location>
    <ligand>
        <name>Mg(2+)</name>
        <dbReference type="ChEBI" id="CHEBI:18420"/>
        <label>5</label>
    </ligand>
</feature>
<name>A0A5R9AFW7_9MICC</name>
<evidence type="ECO:0000313" key="4">
    <source>
        <dbReference type="Proteomes" id="UP000306544"/>
    </source>
</evidence>
<evidence type="ECO:0000313" key="3">
    <source>
        <dbReference type="EMBL" id="TLP77468.1"/>
    </source>
</evidence>
<feature type="binding site" evidence="1">
    <location>
        <position position="272"/>
    </location>
    <ligand>
        <name>ATP</name>
        <dbReference type="ChEBI" id="CHEBI:30616"/>
    </ligand>
</feature>
<feature type="binding site" evidence="1">
    <location>
        <position position="60"/>
    </location>
    <ligand>
        <name>Mg(2+)</name>
        <dbReference type="ChEBI" id="CHEBI:18420"/>
        <label>2</label>
    </ligand>
</feature>
<dbReference type="AlphaFoldDB" id="A0A5R9AFW7"/>
<proteinExistence type="inferred from homology"/>
<evidence type="ECO:0000259" key="2">
    <source>
        <dbReference type="Pfam" id="PF00586"/>
    </source>
</evidence>
<reference evidence="3 4" key="1">
    <citation type="submission" date="2019-05" db="EMBL/GenBank/DDBJ databases">
        <title>Nesterenkonia sp. GY239, isolated from the Southern Atlantic Ocean.</title>
        <authorList>
            <person name="Zhang G."/>
        </authorList>
    </citation>
    <scope>NUCLEOTIDE SEQUENCE [LARGE SCALE GENOMIC DNA]</scope>
    <source>
        <strain evidence="3 4">GY239</strain>
    </source>
</reference>
<dbReference type="SUPFAM" id="SSF55326">
    <property type="entry name" value="PurM N-terminal domain-like"/>
    <property type="match status" value="1"/>
</dbReference>
<sequence>MTFMTDDVRPVSQAGEDAVLAAIREIIDAHQRDHPRLLLGPGDDAAVLACTSGQQVLTTDTLSAGQDFRPHWWQGRPSAEWPMDIGTKAAAQNLSDLNAMAATPTALLVSLTVPADRTVQWVTDFYAGVLRACSQPGAAHCAVAGGDLGTGPDVSVTITAVGEPQEPGRLLTRTGAGAGEVLAVCGRLGYAAAGLALLEQSGAGPRGSRAVKDQEAEPDQQAGLAAECRAAECRAAECRAAECRAAQLRPQPPLTAGGQALRAGATAGMDLSDGLLRDAARLAEASQVQILLDPTALRDAARELEPVAEHCLGAGPALAWDWVLSGGEDFGLLATFDSAAELPTGFRVIGHLLAVSPGAGPSGSVPGVSVDGVGVPGVSVPGAGASHGWDSLRE</sequence>
<dbReference type="SUPFAM" id="SSF56042">
    <property type="entry name" value="PurM C-terminal domain-like"/>
    <property type="match status" value="1"/>
</dbReference>
<dbReference type="HAMAP" id="MF_02128">
    <property type="entry name" value="TMP_kinase"/>
    <property type="match status" value="1"/>
</dbReference>
<dbReference type="InterPro" id="IPR036921">
    <property type="entry name" value="PurM-like_N_sf"/>
</dbReference>
<feature type="binding site" evidence="1">
    <location>
        <position position="58"/>
    </location>
    <ligand>
        <name>Mg(2+)</name>
        <dbReference type="ChEBI" id="CHEBI:18420"/>
        <label>4</label>
    </ligand>
</feature>
<dbReference type="GO" id="GO:0005524">
    <property type="term" value="F:ATP binding"/>
    <property type="evidence" value="ECO:0007669"/>
    <property type="project" value="UniProtKB-UniRule"/>
</dbReference>
<keyword evidence="1" id="KW-0460">Magnesium</keyword>
<gene>
    <name evidence="1 3" type="primary">thiL</name>
    <name evidence="3" type="ORF">FEF27_04705</name>
</gene>
<dbReference type="Gene3D" id="3.90.650.10">
    <property type="entry name" value="PurM-like C-terminal domain"/>
    <property type="match status" value="1"/>
</dbReference>
<feature type="binding site" evidence="1">
    <location>
        <position position="126"/>
    </location>
    <ligand>
        <name>ATP</name>
        <dbReference type="ChEBI" id="CHEBI:30616"/>
    </ligand>
</feature>
<dbReference type="InterPro" id="IPR036676">
    <property type="entry name" value="PurM-like_C_sf"/>
</dbReference>
<dbReference type="Proteomes" id="UP000306544">
    <property type="component" value="Unassembled WGS sequence"/>
</dbReference>
<feature type="binding site" evidence="1">
    <location>
        <position position="59"/>
    </location>
    <ligand>
        <name>Mg(2+)</name>
        <dbReference type="ChEBI" id="CHEBI:18420"/>
        <label>1</label>
    </ligand>
</feature>
<comment type="caution">
    <text evidence="1">Lacks conserved residue(s) required for the propagation of feature annotation.</text>
</comment>
<dbReference type="OrthoDB" id="9802811at2"/>
<keyword evidence="1" id="KW-0547">Nucleotide-binding</keyword>
<dbReference type="PANTHER" id="PTHR30270:SF0">
    <property type="entry name" value="THIAMINE-MONOPHOSPHATE KINASE"/>
    <property type="match status" value="1"/>
</dbReference>
<keyword evidence="1" id="KW-0067">ATP-binding</keyword>
<dbReference type="Gene3D" id="3.30.1330.10">
    <property type="entry name" value="PurM-like, N-terminal domain"/>
    <property type="match status" value="1"/>
</dbReference>
<feature type="binding site" evidence="1">
    <location>
        <position position="147"/>
    </location>
    <ligand>
        <name>Mg(2+)</name>
        <dbReference type="ChEBI" id="CHEBI:18420"/>
        <label>1</label>
    </ligand>
</feature>
<comment type="catalytic activity">
    <reaction evidence="1">
        <text>thiamine phosphate + ATP = thiamine diphosphate + ADP</text>
        <dbReference type="Rhea" id="RHEA:15913"/>
        <dbReference type="ChEBI" id="CHEBI:30616"/>
        <dbReference type="ChEBI" id="CHEBI:37575"/>
        <dbReference type="ChEBI" id="CHEBI:58937"/>
        <dbReference type="ChEBI" id="CHEBI:456216"/>
        <dbReference type="EC" id="2.7.4.16"/>
    </reaction>
</comment>
<keyword evidence="4" id="KW-1185">Reference proteome</keyword>
<comment type="miscellaneous">
    <text evidence="1">Reaction mechanism of ThiL seems to utilize a direct, inline transfer of the gamma-phosphate of ATP to TMP rather than a phosphorylated enzyme intermediate.</text>
</comment>
<feature type="binding site" evidence="1">
    <location>
        <begin position="146"/>
        <end position="147"/>
    </location>
    <ligand>
        <name>ATP</name>
        <dbReference type="ChEBI" id="CHEBI:30616"/>
    </ligand>
</feature>
<keyword evidence="1 3" id="KW-0418">Kinase</keyword>
<feature type="binding site" evidence="1">
    <location>
        <position position="96"/>
    </location>
    <ligand>
        <name>Mg(2+)</name>
        <dbReference type="ChEBI" id="CHEBI:18420"/>
        <label>2</label>
    </ligand>
</feature>
<feature type="binding site" evidence="1">
    <location>
        <position position="96"/>
    </location>
    <ligand>
        <name>Mg(2+)</name>
        <dbReference type="ChEBI" id="CHEBI:18420"/>
        <label>4</label>
    </ligand>
</feature>
<dbReference type="GO" id="GO:0009030">
    <property type="term" value="F:thiamine-phosphate kinase activity"/>
    <property type="evidence" value="ECO:0007669"/>
    <property type="project" value="UniProtKB-UniRule"/>
</dbReference>
<comment type="function">
    <text evidence="1">Catalyzes the ATP-dependent phosphorylation of thiamine-monophosphate (TMP) to form thiamine-pyrophosphate (TPP), the active form of vitamin B1.</text>
</comment>
<comment type="pathway">
    <text evidence="1">Cofactor biosynthesis; thiamine diphosphate biosynthesis; thiamine diphosphate from thiamine phosphate: step 1/1.</text>
</comment>
<feature type="binding site" evidence="1">
    <location>
        <position position="173"/>
    </location>
    <ligand>
        <name>ATP</name>
        <dbReference type="ChEBI" id="CHEBI:30616"/>
    </ligand>
</feature>